<dbReference type="AlphaFoldDB" id="I7MFG0"/>
<comment type="similarity">
    <text evidence="1">Belongs to the SEC6 family.</text>
</comment>
<evidence type="ECO:0000256" key="1">
    <source>
        <dbReference type="ARBA" id="ARBA00009447"/>
    </source>
</evidence>
<keyword evidence="5" id="KW-1185">Reference proteome</keyword>
<evidence type="ECO:0000313" key="5">
    <source>
        <dbReference type="Proteomes" id="UP000009168"/>
    </source>
</evidence>
<name>I7MFG0_TETTS</name>
<dbReference type="GO" id="GO:0051601">
    <property type="term" value="P:exocyst localization"/>
    <property type="evidence" value="ECO:0007669"/>
    <property type="project" value="TreeGrafter"/>
</dbReference>
<dbReference type="eggNOG" id="ENOG502SQA5">
    <property type="taxonomic scope" value="Eukaryota"/>
</dbReference>
<evidence type="ECO:0000313" key="4">
    <source>
        <dbReference type="EMBL" id="EAR99845.2"/>
    </source>
</evidence>
<dbReference type="PANTHER" id="PTHR21292:SF1">
    <property type="entry name" value="EXOCYST COMPLEX COMPONENT 3"/>
    <property type="match status" value="1"/>
</dbReference>
<proteinExistence type="inferred from homology"/>
<dbReference type="GeneID" id="7841617"/>
<dbReference type="Gene3D" id="1.10.357.70">
    <property type="entry name" value="Exocyst complex component Sec6, C-terminal domain"/>
    <property type="match status" value="1"/>
</dbReference>
<accession>I7MFG0</accession>
<keyword evidence="3" id="KW-0268">Exocytosis</keyword>
<dbReference type="InParanoid" id="I7MFG0"/>
<dbReference type="GO" id="GO:0006887">
    <property type="term" value="P:exocytosis"/>
    <property type="evidence" value="ECO:0007669"/>
    <property type="project" value="UniProtKB-KW"/>
</dbReference>
<dbReference type="InterPro" id="IPR042532">
    <property type="entry name" value="EXOC3/Sec6_C"/>
</dbReference>
<dbReference type="EMBL" id="GG662634">
    <property type="protein sequence ID" value="EAR99845.2"/>
    <property type="molecule type" value="Genomic_DNA"/>
</dbReference>
<sequence length="763" mass="89940">MDLKNISTEQEAKDLSSKAILDILNNKNFLNPDKLRQEYNSYKKRQQEIDNEIIVSVEKQIDDIQAVKEFMGKCNINLVQTQEQLVKLQLDHEKDQPFQQDLEKVEKLNLYKKNVGNLIDDIKFYFAIKKQTDKMRVLFEEDKQNYEYIHYKLLTQTELRDNLIDKMKQRGQDIDKLEKEFESLTSFERAFYNEVYSGFGNAIELSLKDPNHLIQLVKIIQSGDKFLQEKNKPPQFKKNAIKAIHDSIDLRFDKVLEGATDVILILDKAHFTERDLILVQDKVMKCFPDDFEIFKVYESKYRENIEKRVLPYLDDESKIKEQYGTPIKLIQWVNDYEKMLAKAGLESTDYQLLKAKALQYMPLFQDHLKEFFRKFLENCVENDHINFMTVESITKLVTEKQDLIGNFPVDTFVFINTQIDILGPQLEPNQFIEFLRLISDSLNHYVIQPELQMLIKELQHLPVGGDTFYILVKVIIDINNFHKCDKNASDTKKQALAFFENKDESYLDRIENIFQNEIRKNFKEAISTLQQYLLVIIFREIHSIVIPFLFGDKWINDDEEVNMKALSKTLEEHLKRIKQGLKPSKIHYASLCKLCIEHTMNMYWEQLIVQIKKVYDVCQGYNPDNLTHCVAPKSSKKEITELKSIFSNYQKLLEKIQSDGEILNALMTNSSIVQISSQQVQHVQTQFQIFKSILVTSKYDLNTILSQIQKSFQNQFSPYFLEGVLTIRDGIERQEKESLINSLKRIIQYQIESEEKEQQQKQK</sequence>
<dbReference type="STRING" id="312017.I7MFG0"/>
<evidence type="ECO:0000256" key="2">
    <source>
        <dbReference type="ARBA" id="ARBA00022448"/>
    </source>
</evidence>
<reference evidence="5" key="1">
    <citation type="journal article" date="2006" name="PLoS Biol.">
        <title>Macronuclear genome sequence of the ciliate Tetrahymena thermophila, a model eukaryote.</title>
        <authorList>
            <person name="Eisen J.A."/>
            <person name="Coyne R.S."/>
            <person name="Wu M."/>
            <person name="Wu D."/>
            <person name="Thiagarajan M."/>
            <person name="Wortman J.R."/>
            <person name="Badger J.H."/>
            <person name="Ren Q."/>
            <person name="Amedeo P."/>
            <person name="Jones K.M."/>
            <person name="Tallon L.J."/>
            <person name="Delcher A.L."/>
            <person name="Salzberg S.L."/>
            <person name="Silva J.C."/>
            <person name="Haas B.J."/>
            <person name="Majoros W.H."/>
            <person name="Farzad M."/>
            <person name="Carlton J.M."/>
            <person name="Smith R.K. Jr."/>
            <person name="Garg J."/>
            <person name="Pearlman R.E."/>
            <person name="Karrer K.M."/>
            <person name="Sun L."/>
            <person name="Manning G."/>
            <person name="Elde N.C."/>
            <person name="Turkewitz A.P."/>
            <person name="Asai D.J."/>
            <person name="Wilkes D.E."/>
            <person name="Wang Y."/>
            <person name="Cai H."/>
            <person name="Collins K."/>
            <person name="Stewart B.A."/>
            <person name="Lee S.R."/>
            <person name="Wilamowska K."/>
            <person name="Weinberg Z."/>
            <person name="Ruzzo W.L."/>
            <person name="Wloga D."/>
            <person name="Gaertig J."/>
            <person name="Frankel J."/>
            <person name="Tsao C.-C."/>
            <person name="Gorovsky M.A."/>
            <person name="Keeling P.J."/>
            <person name="Waller R.F."/>
            <person name="Patron N.J."/>
            <person name="Cherry J.M."/>
            <person name="Stover N.A."/>
            <person name="Krieger C.J."/>
            <person name="del Toro C."/>
            <person name="Ryder H.F."/>
            <person name="Williamson S.C."/>
            <person name="Barbeau R.A."/>
            <person name="Hamilton E.P."/>
            <person name="Orias E."/>
        </authorList>
    </citation>
    <scope>NUCLEOTIDE SEQUENCE [LARGE SCALE GENOMIC DNA]</scope>
    <source>
        <strain evidence="5">SB210</strain>
    </source>
</reference>
<dbReference type="KEGG" id="tet:TTHERM_00660270"/>
<dbReference type="GO" id="GO:0000145">
    <property type="term" value="C:exocyst"/>
    <property type="evidence" value="ECO:0007669"/>
    <property type="project" value="InterPro"/>
</dbReference>
<protein>
    <submittedName>
        <fullName evidence="4">Exocyst complex component Sec6</fullName>
    </submittedName>
</protein>
<dbReference type="Pfam" id="PF06046">
    <property type="entry name" value="Sec6"/>
    <property type="match status" value="1"/>
</dbReference>
<dbReference type="PANTHER" id="PTHR21292">
    <property type="entry name" value="EXOCYST COMPLEX COMPONENT SEC6-RELATED"/>
    <property type="match status" value="1"/>
</dbReference>
<dbReference type="InterPro" id="IPR010326">
    <property type="entry name" value="EXOC3/Sec6"/>
</dbReference>
<keyword evidence="2" id="KW-0813">Transport</keyword>
<dbReference type="RefSeq" id="XP_001020090.2">
    <property type="nucleotide sequence ID" value="XM_001020090.2"/>
</dbReference>
<dbReference type="Proteomes" id="UP000009168">
    <property type="component" value="Unassembled WGS sequence"/>
</dbReference>
<dbReference type="GO" id="GO:0000149">
    <property type="term" value="F:SNARE binding"/>
    <property type="evidence" value="ECO:0007669"/>
    <property type="project" value="TreeGrafter"/>
</dbReference>
<dbReference type="OrthoDB" id="289912at2759"/>
<evidence type="ECO:0000256" key="3">
    <source>
        <dbReference type="ARBA" id="ARBA00022483"/>
    </source>
</evidence>
<gene>
    <name evidence="4" type="ORF">TTHERM_00660270</name>
</gene>
<organism evidence="4 5">
    <name type="scientific">Tetrahymena thermophila (strain SB210)</name>
    <dbReference type="NCBI Taxonomy" id="312017"/>
    <lineage>
        <taxon>Eukaryota</taxon>
        <taxon>Sar</taxon>
        <taxon>Alveolata</taxon>
        <taxon>Ciliophora</taxon>
        <taxon>Intramacronucleata</taxon>
        <taxon>Oligohymenophorea</taxon>
        <taxon>Hymenostomatida</taxon>
        <taxon>Tetrahymenina</taxon>
        <taxon>Tetrahymenidae</taxon>
        <taxon>Tetrahymena</taxon>
    </lineage>
</organism>